<evidence type="ECO:0000256" key="1">
    <source>
        <dbReference type="ARBA" id="ARBA00004651"/>
    </source>
</evidence>
<dbReference type="InterPro" id="IPR044035">
    <property type="entry name" value="DUF5698"/>
</dbReference>
<keyword evidence="3 6" id="KW-0812">Transmembrane</keyword>
<comment type="similarity">
    <text evidence="6">Belongs to the UPF0316 family.</text>
</comment>
<dbReference type="GO" id="GO:0005886">
    <property type="term" value="C:plasma membrane"/>
    <property type="evidence" value="ECO:0007669"/>
    <property type="project" value="UniProtKB-SubCell"/>
</dbReference>
<dbReference type="AlphaFoldDB" id="A0A0S3QUH5"/>
<evidence type="ECO:0000256" key="4">
    <source>
        <dbReference type="ARBA" id="ARBA00022989"/>
    </source>
</evidence>
<keyword evidence="5 6" id="KW-0472">Membrane</keyword>
<proteinExistence type="inferred from homology"/>
<evidence type="ECO:0000256" key="6">
    <source>
        <dbReference type="HAMAP-Rule" id="MF_01515"/>
    </source>
</evidence>
<reference evidence="10" key="1">
    <citation type="journal article" date="2018" name="Science">
        <title>A primordial and reversible TCA cycle in a facultatively chemolithoautotrophic thermophile.</title>
        <authorList>
            <person name="Nunoura T."/>
            <person name="Chikaraishi Y."/>
            <person name="Izaki R."/>
            <person name="Suwa T."/>
            <person name="Sato T."/>
            <person name="Harada T."/>
            <person name="Mori K."/>
            <person name="Kato Y."/>
            <person name="Miyazaki M."/>
            <person name="Shimamura S."/>
            <person name="Yanagawa K."/>
            <person name="Shuto A."/>
            <person name="Ohkouchi N."/>
            <person name="Fujita N."/>
            <person name="Takaki Y."/>
            <person name="Atomi H."/>
            <person name="Takai K."/>
        </authorList>
    </citation>
    <scope>NUCLEOTIDE SEQUENCE [LARGE SCALE GENOMIC DNA]</scope>
    <source>
        <strain evidence="10">DSM 17441 / JCM 13301 / NBRC 103674 / ABI70S6</strain>
    </source>
</reference>
<evidence type="ECO:0000259" key="8">
    <source>
        <dbReference type="Pfam" id="PF18955"/>
    </source>
</evidence>
<feature type="domain" description="DUF5698" evidence="8">
    <location>
        <begin position="22"/>
        <end position="79"/>
    </location>
</feature>
<dbReference type="PANTHER" id="PTHR40060">
    <property type="entry name" value="UPF0316 PROTEIN YEBE"/>
    <property type="match status" value="1"/>
</dbReference>
<sequence>MKVLIGCLLIFFARIVDVSLGTIRIMMVSKGKRKEAAFIGFFEVLIWAVVVAHIIQNLSKPIYFVAYAAGFSAGIWTGMKIEEKLAIGNVLVRVITRLKADELEKKLRDNNFIVTSVDAHGKYGPVKVIFGIIDRKEVPRFLAIVRKCNPNAFYTIEEVKEVRQRLETTGKKPLFGVLKKK</sequence>
<dbReference type="PANTHER" id="PTHR40060:SF1">
    <property type="entry name" value="UPF0316 PROTEIN YEBE"/>
    <property type="match status" value="1"/>
</dbReference>
<dbReference type="KEGG" id="ttk:TST_1180"/>
<gene>
    <name evidence="9" type="ORF">TST_1180</name>
</gene>
<accession>A0A0S3QUH5</accession>
<feature type="domain" description="DUF2179" evidence="7">
    <location>
        <begin position="114"/>
        <end position="163"/>
    </location>
</feature>
<dbReference type="EMBL" id="AP013035">
    <property type="protein sequence ID" value="BAT71972.1"/>
    <property type="molecule type" value="Genomic_DNA"/>
</dbReference>
<feature type="transmembrane region" description="Helical" evidence="6">
    <location>
        <begin position="62"/>
        <end position="79"/>
    </location>
</feature>
<keyword evidence="2 6" id="KW-1003">Cell membrane</keyword>
<name>A0A0S3QUH5_THET7</name>
<evidence type="ECO:0000256" key="5">
    <source>
        <dbReference type="ARBA" id="ARBA00023136"/>
    </source>
</evidence>
<organism evidence="9 10">
    <name type="scientific">Thermosulfidibacter takaii (strain DSM 17441 / JCM 13301 / NBRC 103674 / ABI70S6)</name>
    <dbReference type="NCBI Taxonomy" id="1298851"/>
    <lineage>
        <taxon>Bacteria</taxon>
        <taxon>Pseudomonadati</taxon>
        <taxon>Thermosulfidibacterota</taxon>
        <taxon>Thermosulfidibacteria</taxon>
        <taxon>Thermosulfidibacterales</taxon>
        <taxon>Thermosulfidibacteraceae</taxon>
    </lineage>
</organism>
<evidence type="ECO:0000256" key="2">
    <source>
        <dbReference type="ARBA" id="ARBA00022475"/>
    </source>
</evidence>
<dbReference type="Proteomes" id="UP000063234">
    <property type="component" value="Chromosome"/>
</dbReference>
<evidence type="ECO:0000313" key="10">
    <source>
        <dbReference type="Proteomes" id="UP000063234"/>
    </source>
</evidence>
<dbReference type="HAMAP" id="MF_01515">
    <property type="entry name" value="UPF0316"/>
    <property type="match status" value="1"/>
</dbReference>
<dbReference type="RefSeq" id="WP_068549962.1">
    <property type="nucleotide sequence ID" value="NZ_AP013035.1"/>
</dbReference>
<evidence type="ECO:0000259" key="7">
    <source>
        <dbReference type="Pfam" id="PF10035"/>
    </source>
</evidence>
<comment type="subcellular location">
    <subcellularLocation>
        <location evidence="1 6">Cell membrane</location>
        <topology evidence="1 6">Multi-pass membrane protein</topology>
    </subcellularLocation>
</comment>
<evidence type="ECO:0000313" key="9">
    <source>
        <dbReference type="EMBL" id="BAT71972.1"/>
    </source>
</evidence>
<protein>
    <recommendedName>
        <fullName evidence="6">UPF0316 protein TST_1180</fullName>
    </recommendedName>
</protein>
<dbReference type="CDD" id="cd16381">
    <property type="entry name" value="YitT_C_like_1"/>
    <property type="match status" value="1"/>
</dbReference>
<dbReference type="OrthoDB" id="48231at2"/>
<dbReference type="NCBIfam" id="NF003191">
    <property type="entry name" value="PRK04164.1-2"/>
    <property type="match status" value="1"/>
</dbReference>
<feature type="transmembrane region" description="Helical" evidence="6">
    <location>
        <begin position="37"/>
        <end position="55"/>
    </location>
</feature>
<dbReference type="STRING" id="1298851.TST_1180"/>
<keyword evidence="10" id="KW-1185">Reference proteome</keyword>
<dbReference type="InterPro" id="IPR022930">
    <property type="entry name" value="UPF0316"/>
</dbReference>
<keyword evidence="4 6" id="KW-1133">Transmembrane helix</keyword>
<dbReference type="Pfam" id="PF18955">
    <property type="entry name" value="DUF5698"/>
    <property type="match status" value="1"/>
</dbReference>
<dbReference type="Pfam" id="PF10035">
    <property type="entry name" value="DUF2179"/>
    <property type="match status" value="1"/>
</dbReference>
<evidence type="ECO:0000256" key="3">
    <source>
        <dbReference type="ARBA" id="ARBA00022692"/>
    </source>
</evidence>
<dbReference type="InterPro" id="IPR019264">
    <property type="entry name" value="DUF2179"/>
</dbReference>